<feature type="region of interest" description="Disordered" evidence="1">
    <location>
        <begin position="75"/>
        <end position="96"/>
    </location>
</feature>
<accession>A0A8H7QTK0</accession>
<feature type="chain" id="PRO_5034679262" evidence="2">
    <location>
        <begin position="21"/>
        <end position="241"/>
    </location>
</feature>
<sequence>MQLKFLSLGLIASILASASARSVYTENSVGAQNMVAEASNSHLVARCNNGCCSSSCGGGSPHKGGDGFFDDDFLDEGEGKISHPGTSGGSGDDDALINVSGNNVQADKTLSNILNGATVADNLNNADVNVASGGGSGGHGGHHGNGGSGGGSGSSHCARSVARRGVVSANGNNIQTQNSGSKIANGADIHGNLNGIVADALGRRSLANISGNNVQAKNTGSNILNCLTVEDNLNNLVAHVL</sequence>
<dbReference type="Proteomes" id="UP000603453">
    <property type="component" value="Unassembled WGS sequence"/>
</dbReference>
<feature type="signal peptide" evidence="2">
    <location>
        <begin position="1"/>
        <end position="20"/>
    </location>
</feature>
<feature type="region of interest" description="Disordered" evidence="1">
    <location>
        <begin position="131"/>
        <end position="159"/>
    </location>
</feature>
<name>A0A8H7QTK0_9FUNG</name>
<evidence type="ECO:0000256" key="2">
    <source>
        <dbReference type="SAM" id="SignalP"/>
    </source>
</evidence>
<evidence type="ECO:0000313" key="4">
    <source>
        <dbReference type="Proteomes" id="UP000603453"/>
    </source>
</evidence>
<comment type="caution">
    <text evidence="3">The sequence shown here is derived from an EMBL/GenBank/DDBJ whole genome shotgun (WGS) entry which is preliminary data.</text>
</comment>
<organism evidence="3 4">
    <name type="scientific">Mucor saturninus</name>
    <dbReference type="NCBI Taxonomy" id="64648"/>
    <lineage>
        <taxon>Eukaryota</taxon>
        <taxon>Fungi</taxon>
        <taxon>Fungi incertae sedis</taxon>
        <taxon>Mucoromycota</taxon>
        <taxon>Mucoromycotina</taxon>
        <taxon>Mucoromycetes</taxon>
        <taxon>Mucorales</taxon>
        <taxon>Mucorineae</taxon>
        <taxon>Mucoraceae</taxon>
        <taxon>Mucor</taxon>
    </lineage>
</organism>
<proteinExistence type="predicted"/>
<keyword evidence="2" id="KW-0732">Signal</keyword>
<evidence type="ECO:0000256" key="1">
    <source>
        <dbReference type="SAM" id="MobiDB-lite"/>
    </source>
</evidence>
<dbReference type="EMBL" id="JAEPRD010000128">
    <property type="protein sequence ID" value="KAG2197490.1"/>
    <property type="molecule type" value="Genomic_DNA"/>
</dbReference>
<protein>
    <submittedName>
        <fullName evidence="3">Uncharacterized protein</fullName>
    </submittedName>
</protein>
<keyword evidence="4" id="KW-1185">Reference proteome</keyword>
<gene>
    <name evidence="3" type="ORF">INT47_003098</name>
</gene>
<dbReference type="AlphaFoldDB" id="A0A8H7QTK0"/>
<feature type="compositionally biased region" description="Gly residues" evidence="1">
    <location>
        <begin position="132"/>
        <end position="153"/>
    </location>
</feature>
<reference evidence="3" key="1">
    <citation type="submission" date="2020-12" db="EMBL/GenBank/DDBJ databases">
        <title>Metabolic potential, ecology and presence of endohyphal bacteria is reflected in genomic diversity of Mucoromycotina.</title>
        <authorList>
            <person name="Muszewska A."/>
            <person name="Okrasinska A."/>
            <person name="Steczkiewicz K."/>
            <person name="Drgas O."/>
            <person name="Orlowska M."/>
            <person name="Perlinska-Lenart U."/>
            <person name="Aleksandrzak-Piekarczyk T."/>
            <person name="Szatraj K."/>
            <person name="Zielenkiewicz U."/>
            <person name="Pilsyk S."/>
            <person name="Malc E."/>
            <person name="Mieczkowski P."/>
            <person name="Kruszewska J.S."/>
            <person name="Biernat P."/>
            <person name="Pawlowska J."/>
        </authorList>
    </citation>
    <scope>NUCLEOTIDE SEQUENCE</scope>
    <source>
        <strain evidence="3">WA0000017839</strain>
    </source>
</reference>
<evidence type="ECO:0000313" key="3">
    <source>
        <dbReference type="EMBL" id="KAG2197490.1"/>
    </source>
</evidence>